<evidence type="ECO:0000256" key="3">
    <source>
        <dbReference type="ARBA" id="ARBA00022475"/>
    </source>
</evidence>
<evidence type="ECO:0000256" key="7">
    <source>
        <dbReference type="SAM" id="Phobius"/>
    </source>
</evidence>
<name>A0ABX2IQX5_9RHOO</name>
<gene>
    <name evidence="8" type="ORF">HJ583_016810</name>
</gene>
<dbReference type="Proteomes" id="UP000778523">
    <property type="component" value="Unassembled WGS sequence"/>
</dbReference>
<keyword evidence="6 7" id="KW-0472">Membrane</keyword>
<sequence>MEHMRPQSRGEEFANWASHSLGLLAALSAFPILVILTARHGSAMNIAAASIYASTLVLMFASSTLYHMVRPGRIKQILRKLDHASIYLLIAGTYTPFTFSVLAGPWGWTLFSVIWALAALGLYLKLSERMTKEWISMGLYLLMGWLVIVAAVPLFQNLSAAGTVWLIAGGLAYTGGVVFYALDGKLRYGHFVWHLFVLAGTICHFFAVLYGCTPEAAVA</sequence>
<comment type="subcellular location">
    <subcellularLocation>
        <location evidence="1">Cell membrane</location>
        <topology evidence="1">Multi-pass membrane protein</topology>
    </subcellularLocation>
</comment>
<dbReference type="EMBL" id="JABCSC020000005">
    <property type="protein sequence ID" value="NSL56696.1"/>
    <property type="molecule type" value="Genomic_DNA"/>
</dbReference>
<organism evidence="8 9">
    <name type="scientific">Uliginosibacterium aquaticum</name>
    <dbReference type="NCBI Taxonomy" id="2731212"/>
    <lineage>
        <taxon>Bacteria</taxon>
        <taxon>Pseudomonadati</taxon>
        <taxon>Pseudomonadota</taxon>
        <taxon>Betaproteobacteria</taxon>
        <taxon>Rhodocyclales</taxon>
        <taxon>Zoogloeaceae</taxon>
        <taxon>Uliginosibacterium</taxon>
    </lineage>
</organism>
<keyword evidence="3" id="KW-1003">Cell membrane</keyword>
<dbReference type="RefSeq" id="WP_170023010.1">
    <property type="nucleotide sequence ID" value="NZ_JABCSC020000005.1"/>
</dbReference>
<keyword evidence="5 7" id="KW-1133">Transmembrane helix</keyword>
<keyword evidence="9" id="KW-1185">Reference proteome</keyword>
<feature type="transmembrane region" description="Helical" evidence="7">
    <location>
        <begin position="46"/>
        <end position="69"/>
    </location>
</feature>
<dbReference type="InterPro" id="IPR005744">
    <property type="entry name" value="Hy-lIII"/>
</dbReference>
<feature type="transmembrane region" description="Helical" evidence="7">
    <location>
        <begin position="21"/>
        <end position="40"/>
    </location>
</feature>
<comment type="caution">
    <text evidence="8">The sequence shown here is derived from an EMBL/GenBank/DDBJ whole genome shotgun (WGS) entry which is preliminary data.</text>
</comment>
<dbReference type="NCBIfam" id="TIGR01065">
    <property type="entry name" value="hlyIII"/>
    <property type="match status" value="1"/>
</dbReference>
<evidence type="ECO:0000256" key="6">
    <source>
        <dbReference type="ARBA" id="ARBA00023136"/>
    </source>
</evidence>
<evidence type="ECO:0000256" key="5">
    <source>
        <dbReference type="ARBA" id="ARBA00022989"/>
    </source>
</evidence>
<protein>
    <submittedName>
        <fullName evidence="8">Hemolysin III family protein</fullName>
    </submittedName>
</protein>
<evidence type="ECO:0000256" key="4">
    <source>
        <dbReference type="ARBA" id="ARBA00022692"/>
    </source>
</evidence>
<evidence type="ECO:0000313" key="8">
    <source>
        <dbReference type="EMBL" id="NSL56696.1"/>
    </source>
</evidence>
<evidence type="ECO:0000256" key="1">
    <source>
        <dbReference type="ARBA" id="ARBA00004651"/>
    </source>
</evidence>
<feature type="transmembrane region" description="Helical" evidence="7">
    <location>
        <begin position="191"/>
        <end position="210"/>
    </location>
</feature>
<feature type="transmembrane region" description="Helical" evidence="7">
    <location>
        <begin position="138"/>
        <end position="156"/>
    </location>
</feature>
<proteinExistence type="inferred from homology"/>
<dbReference type="PANTHER" id="PTHR20855">
    <property type="entry name" value="ADIPOR/PROGESTIN RECEPTOR-RELATED"/>
    <property type="match status" value="1"/>
</dbReference>
<feature type="transmembrane region" description="Helical" evidence="7">
    <location>
        <begin position="108"/>
        <end position="126"/>
    </location>
</feature>
<accession>A0ABX2IQX5</accession>
<keyword evidence="4 7" id="KW-0812">Transmembrane</keyword>
<feature type="transmembrane region" description="Helical" evidence="7">
    <location>
        <begin position="162"/>
        <end position="182"/>
    </location>
</feature>
<reference evidence="8 9" key="1">
    <citation type="submission" date="2020-06" db="EMBL/GenBank/DDBJ databases">
        <title>Draft genome of Uliginosibacterium sp. IMCC34675.</title>
        <authorList>
            <person name="Song J."/>
        </authorList>
    </citation>
    <scope>NUCLEOTIDE SEQUENCE [LARGE SCALE GENOMIC DNA]</scope>
    <source>
        <strain evidence="8 9">IMCC34675</strain>
    </source>
</reference>
<dbReference type="Pfam" id="PF03006">
    <property type="entry name" value="HlyIII"/>
    <property type="match status" value="1"/>
</dbReference>
<dbReference type="InterPro" id="IPR004254">
    <property type="entry name" value="AdipoR/HlyIII-related"/>
</dbReference>
<evidence type="ECO:0000313" key="9">
    <source>
        <dbReference type="Proteomes" id="UP000778523"/>
    </source>
</evidence>
<feature type="transmembrane region" description="Helical" evidence="7">
    <location>
        <begin position="81"/>
        <end position="102"/>
    </location>
</feature>
<comment type="similarity">
    <text evidence="2">Belongs to the UPF0073 (Hly-III) family.</text>
</comment>
<dbReference type="PANTHER" id="PTHR20855:SF3">
    <property type="entry name" value="LD03007P"/>
    <property type="match status" value="1"/>
</dbReference>
<evidence type="ECO:0000256" key="2">
    <source>
        <dbReference type="ARBA" id="ARBA00008488"/>
    </source>
</evidence>